<evidence type="ECO:0000259" key="3">
    <source>
        <dbReference type="Pfam" id="PF00483"/>
    </source>
</evidence>
<dbReference type="SUPFAM" id="SSF53448">
    <property type="entry name" value="Nucleotide-diphospho-sugar transferases"/>
    <property type="match status" value="1"/>
</dbReference>
<organism evidence="4 5">
    <name type="scientific">Helicobacter pullorum</name>
    <dbReference type="NCBI Taxonomy" id="35818"/>
    <lineage>
        <taxon>Bacteria</taxon>
        <taxon>Pseudomonadati</taxon>
        <taxon>Campylobacterota</taxon>
        <taxon>Epsilonproteobacteria</taxon>
        <taxon>Campylobacterales</taxon>
        <taxon>Helicobacteraceae</taxon>
        <taxon>Helicobacter</taxon>
    </lineage>
</organism>
<evidence type="ECO:0000313" key="5">
    <source>
        <dbReference type="Proteomes" id="UP000037997"/>
    </source>
</evidence>
<reference evidence="4 5" key="1">
    <citation type="submission" date="2014-06" db="EMBL/GenBank/DDBJ databases">
        <title>Helicobacter pullorum isolates in fresh chicken meat - phenotypic and genotypic features.</title>
        <authorList>
            <person name="Borges V."/>
            <person name="Santos A."/>
            <person name="Correia C.B."/>
            <person name="Saraiva M."/>
            <person name="Menard A."/>
            <person name="Vieira L."/>
            <person name="Sampaio D.A."/>
            <person name="Gomes J.P."/>
            <person name="Oleastro M."/>
        </authorList>
    </citation>
    <scope>NUCLEOTIDE SEQUENCE [LARGE SCALE GENOMIC DNA]</scope>
    <source>
        <strain evidence="4 5">229334/12</strain>
    </source>
</reference>
<protein>
    <submittedName>
        <fullName evidence="4">Sugar nucleotidyltransferase</fullName>
    </submittedName>
</protein>
<evidence type="ECO:0000313" key="4">
    <source>
        <dbReference type="EMBL" id="KPH55185.1"/>
    </source>
</evidence>
<dbReference type="Proteomes" id="UP000037997">
    <property type="component" value="Unassembled WGS sequence"/>
</dbReference>
<dbReference type="RefSeq" id="WP_054198352.1">
    <property type="nucleotide sequence ID" value="NZ_JNOC01000051.1"/>
</dbReference>
<proteinExistence type="predicted"/>
<evidence type="ECO:0000256" key="2">
    <source>
        <dbReference type="ARBA" id="ARBA00022695"/>
    </source>
</evidence>
<dbReference type="Gene3D" id="3.90.550.10">
    <property type="entry name" value="Spore Coat Polysaccharide Biosynthesis Protein SpsA, Chain A"/>
    <property type="match status" value="1"/>
</dbReference>
<feature type="domain" description="Nucleotidyl transferase" evidence="3">
    <location>
        <begin position="2"/>
        <end position="118"/>
    </location>
</feature>
<keyword evidence="1 4" id="KW-0808">Transferase</keyword>
<dbReference type="GO" id="GO:0016779">
    <property type="term" value="F:nucleotidyltransferase activity"/>
    <property type="evidence" value="ECO:0007669"/>
    <property type="project" value="UniProtKB-KW"/>
</dbReference>
<sequence length="252" mass="29273">MKALILAAGLGTRLMPLTKNQPKCMVEYQGKKIIDYEIEALWEAGIHEIAVVGGYLAEILKEYLVQKYAIKTFFENSYFDSTNMVTTLFCARKWIESCISQQDDLIISYADIVYSKEVVKKLMEIDTPFGIIVDKQWRKLWDKRFDNPLDDAETLKIREGKVIEIGKKAKSYQEIEGQYIGLIKFSYRFLPQVLEFYESLNRNVLYDGKDFHNMFMTSFLQGLIDKYNNALAVCIDGGWCEIDSKKDLEIRL</sequence>
<dbReference type="InterPro" id="IPR050065">
    <property type="entry name" value="GlmU-like"/>
</dbReference>
<keyword evidence="2" id="KW-0548">Nucleotidyltransferase</keyword>
<dbReference type="PATRIC" id="fig|35818.11.peg.1894"/>
<dbReference type="AlphaFoldDB" id="A0A0N1MPG4"/>
<dbReference type="EMBL" id="JNOC01000051">
    <property type="protein sequence ID" value="KPH55185.1"/>
    <property type="molecule type" value="Genomic_DNA"/>
</dbReference>
<dbReference type="CDD" id="cd02523">
    <property type="entry name" value="PC_cytidylyltransferase"/>
    <property type="match status" value="1"/>
</dbReference>
<accession>A0A0N1MPG4</accession>
<dbReference type="Pfam" id="PF00483">
    <property type="entry name" value="NTP_transferase"/>
    <property type="match status" value="1"/>
</dbReference>
<evidence type="ECO:0000256" key="1">
    <source>
        <dbReference type="ARBA" id="ARBA00022679"/>
    </source>
</evidence>
<comment type="caution">
    <text evidence="4">The sequence shown here is derived from an EMBL/GenBank/DDBJ whole genome shotgun (WGS) entry which is preliminary data.</text>
</comment>
<dbReference type="PANTHER" id="PTHR43584:SF8">
    <property type="entry name" value="N-ACETYLMURAMATE ALPHA-1-PHOSPHATE URIDYLYLTRANSFERASE"/>
    <property type="match status" value="1"/>
</dbReference>
<dbReference type="InterPro" id="IPR005835">
    <property type="entry name" value="NTP_transferase_dom"/>
</dbReference>
<dbReference type="STRING" id="35818.HPU229336_03990"/>
<dbReference type="InterPro" id="IPR029044">
    <property type="entry name" value="Nucleotide-diphossugar_trans"/>
</dbReference>
<name>A0A0N1MPG4_9HELI</name>
<gene>
    <name evidence="4" type="ORF">HPU229334_09580</name>
</gene>
<dbReference type="PANTHER" id="PTHR43584">
    <property type="entry name" value="NUCLEOTIDYL TRANSFERASE"/>
    <property type="match status" value="1"/>
</dbReference>